<organism evidence="1 2">
    <name type="scientific">Methylomonas methanica</name>
    <dbReference type="NCBI Taxonomy" id="421"/>
    <lineage>
        <taxon>Bacteria</taxon>
        <taxon>Pseudomonadati</taxon>
        <taxon>Pseudomonadota</taxon>
        <taxon>Gammaproteobacteria</taxon>
        <taxon>Methylococcales</taxon>
        <taxon>Methylococcaceae</taxon>
        <taxon>Methylomonas</taxon>
    </lineage>
</organism>
<sequence>MPEICRFLGIVILMYFDDHNPPHFHVKYNDYKAVMDIQTLNILAGYLPGKVRGLVEEWAELHQHELLAMWHSKDFHKLEPLV</sequence>
<dbReference type="OrthoDB" id="122670at2"/>
<name>A0A177MKN1_METMH</name>
<evidence type="ECO:0000313" key="1">
    <source>
        <dbReference type="EMBL" id="OAI06152.1"/>
    </source>
</evidence>
<accession>A0A177MKN1</accession>
<dbReference type="AlphaFoldDB" id="A0A177MKN1"/>
<evidence type="ECO:0008006" key="3">
    <source>
        <dbReference type="Google" id="ProtNLM"/>
    </source>
</evidence>
<gene>
    <name evidence="1" type="ORF">A1332_01185</name>
</gene>
<dbReference type="Proteomes" id="UP000078090">
    <property type="component" value="Unassembled WGS sequence"/>
</dbReference>
<proteinExistence type="predicted"/>
<comment type="caution">
    <text evidence="1">The sequence shown here is derived from an EMBL/GenBank/DDBJ whole genome shotgun (WGS) entry which is preliminary data.</text>
</comment>
<dbReference type="Pfam" id="PF13711">
    <property type="entry name" value="DUF4160"/>
    <property type="match status" value="1"/>
</dbReference>
<dbReference type="RefSeq" id="WP_064008113.1">
    <property type="nucleotide sequence ID" value="NZ_LUUG01000060.1"/>
</dbReference>
<evidence type="ECO:0000313" key="2">
    <source>
        <dbReference type="Proteomes" id="UP000078090"/>
    </source>
</evidence>
<reference evidence="1 2" key="1">
    <citation type="submission" date="2016-03" db="EMBL/GenBank/DDBJ databases">
        <authorList>
            <person name="Ploux O."/>
        </authorList>
    </citation>
    <scope>NUCLEOTIDE SEQUENCE [LARGE SCALE GENOMIC DNA]</scope>
    <source>
        <strain evidence="1 2">R-45363</strain>
    </source>
</reference>
<protein>
    <recommendedName>
        <fullName evidence="3">Transcriptional regulator</fullName>
    </recommendedName>
</protein>
<dbReference type="InterPro" id="IPR025427">
    <property type="entry name" value="DUF4160"/>
</dbReference>
<dbReference type="EMBL" id="LUUG01000060">
    <property type="protein sequence ID" value="OAI06152.1"/>
    <property type="molecule type" value="Genomic_DNA"/>
</dbReference>